<dbReference type="FunFam" id="3.30.565.10:FF:000023">
    <property type="entry name" value="PAS domain-containing sensor histidine kinase"/>
    <property type="match status" value="1"/>
</dbReference>
<reference evidence="17" key="1">
    <citation type="journal article" date="2019" name="PLoS Negl. Trop. Dis.">
        <title>Revisiting the worldwide diversity of Leptospira species in the environment.</title>
        <authorList>
            <person name="Vincent A.T."/>
            <person name="Schiettekatte O."/>
            <person name="Bourhy P."/>
            <person name="Veyrier F.J."/>
            <person name="Picardeau M."/>
        </authorList>
    </citation>
    <scope>NUCLEOTIDE SEQUENCE [LARGE SCALE GENOMIC DNA]</scope>
    <source>
        <strain evidence="17">201702455</strain>
    </source>
</reference>
<dbReference type="InterPro" id="IPR004358">
    <property type="entry name" value="Sig_transdc_His_kin-like_C"/>
</dbReference>
<dbReference type="RefSeq" id="WP_135650673.1">
    <property type="nucleotide sequence ID" value="NZ_RQGF01000030.1"/>
</dbReference>
<dbReference type="Gene3D" id="3.30.450.20">
    <property type="entry name" value="PAS domain"/>
    <property type="match status" value="1"/>
</dbReference>
<dbReference type="SMART" id="SM00091">
    <property type="entry name" value="PAS"/>
    <property type="match status" value="1"/>
</dbReference>
<dbReference type="GO" id="GO:0005524">
    <property type="term" value="F:ATP binding"/>
    <property type="evidence" value="ECO:0007669"/>
    <property type="project" value="UniProtKB-KW"/>
</dbReference>
<dbReference type="EMBL" id="RQGF01000030">
    <property type="protein sequence ID" value="TGL59458.1"/>
    <property type="molecule type" value="Genomic_DNA"/>
</dbReference>
<keyword evidence="9" id="KW-0418">Kinase</keyword>
<dbReference type="GO" id="GO:0005886">
    <property type="term" value="C:plasma membrane"/>
    <property type="evidence" value="ECO:0007669"/>
    <property type="project" value="UniProtKB-SubCell"/>
</dbReference>
<evidence type="ECO:0000256" key="2">
    <source>
        <dbReference type="ARBA" id="ARBA00004236"/>
    </source>
</evidence>
<keyword evidence="5" id="KW-0597">Phosphoprotein</keyword>
<protein>
    <recommendedName>
        <fullName evidence="3">histidine kinase</fullName>
        <ecNumber evidence="3">2.7.13.3</ecNumber>
    </recommendedName>
</protein>
<evidence type="ECO:0000256" key="8">
    <source>
        <dbReference type="ARBA" id="ARBA00022741"/>
    </source>
</evidence>
<dbReference type="CDD" id="cd00130">
    <property type="entry name" value="PAS"/>
    <property type="match status" value="1"/>
</dbReference>
<dbReference type="InterPro" id="IPR035965">
    <property type="entry name" value="PAS-like_dom_sf"/>
</dbReference>
<keyword evidence="11" id="KW-1133">Transmembrane helix</keyword>
<feature type="domain" description="PAC" evidence="16">
    <location>
        <begin position="87"/>
        <end position="141"/>
    </location>
</feature>
<evidence type="ECO:0000259" key="16">
    <source>
        <dbReference type="PROSITE" id="PS50113"/>
    </source>
</evidence>
<dbReference type="SUPFAM" id="SSF55874">
    <property type="entry name" value="ATPase domain of HSP90 chaperone/DNA topoisomerase II/histidine kinase"/>
    <property type="match status" value="1"/>
</dbReference>
<keyword evidence="8" id="KW-0547">Nucleotide-binding</keyword>
<dbReference type="OrthoDB" id="340764at2"/>
<keyword evidence="7" id="KW-0812">Transmembrane</keyword>
<dbReference type="InterPro" id="IPR036890">
    <property type="entry name" value="HATPase_C_sf"/>
</dbReference>
<comment type="caution">
    <text evidence="17">The sequence shown here is derived from an EMBL/GenBank/DDBJ whole genome shotgun (WGS) entry which is preliminary data.</text>
</comment>
<dbReference type="GO" id="GO:0000155">
    <property type="term" value="F:phosphorelay sensor kinase activity"/>
    <property type="evidence" value="ECO:0007669"/>
    <property type="project" value="InterPro"/>
</dbReference>
<dbReference type="FunFam" id="1.10.287.130:FF:000004">
    <property type="entry name" value="Ethylene receptor 1"/>
    <property type="match status" value="1"/>
</dbReference>
<dbReference type="InterPro" id="IPR000014">
    <property type="entry name" value="PAS"/>
</dbReference>
<dbReference type="Gene3D" id="3.30.565.10">
    <property type="entry name" value="Histidine kinase-like ATPase, C-terminal domain"/>
    <property type="match status" value="1"/>
</dbReference>
<keyword evidence="4" id="KW-1003">Cell membrane</keyword>
<dbReference type="InterPro" id="IPR003661">
    <property type="entry name" value="HisK_dim/P_dom"/>
</dbReference>
<evidence type="ECO:0000313" key="18">
    <source>
        <dbReference type="Proteomes" id="UP000297762"/>
    </source>
</evidence>
<evidence type="ECO:0000256" key="7">
    <source>
        <dbReference type="ARBA" id="ARBA00022692"/>
    </source>
</evidence>
<dbReference type="InterPro" id="IPR001610">
    <property type="entry name" value="PAC"/>
</dbReference>
<keyword evidence="6" id="KW-0808">Transferase</keyword>
<evidence type="ECO:0000256" key="13">
    <source>
        <dbReference type="ARBA" id="ARBA00023136"/>
    </source>
</evidence>
<dbReference type="InterPro" id="IPR036097">
    <property type="entry name" value="HisK_dim/P_sf"/>
</dbReference>
<dbReference type="PANTHER" id="PTHR43711:SF26">
    <property type="entry name" value="SENSOR HISTIDINE KINASE RCSC"/>
    <property type="match status" value="1"/>
</dbReference>
<sequence>MVGEDLRFDTETELFKIIVSQTSDAILVTDAVLNEGGPSIVFANPALCSLTGYTNSELIGNSPKILFGEETDKRILQNLKSCLLRGSSYSSSTINYKKDGTKYYSEWTVAPVRDQNGNITNILSIQRDITEKIQREELAAKRLRSEMGLTAASQILLNTTHESFTIERAIEHFLVFIEAERIYLYKRTANPDVLALQAEIKSPFSSATLMETNPEISLQTKFIRWKQFLLKNEIVEFKTGDLPESERSFCQGRRSDTLFFFPLRISGEWFGFLGMEFFEHESGPEEQYTFRTFADLIGFYLERKSILEELKVHKENLEETVIKRTKELSVQKEKAEAASTAKSDFLANMSHELRTPLNAIIGLSKLIKTEDEDSNDRRYLDLIHKSGLHLLGLINDILELSKLNAGKSSFYFSDMDLRKELEQVAEFLEPELIRKRIHLVWDEPEDRIAMISGDPKRIRQIFLNLVGNAVKFTTEQGSIYLSTRREEKDWIVEISDTGIGIPEQEQRKIFDAFYQVRNSRSKETEGTGLGLSIVRKLLEAHGGSISVKSQVGMGTTFILKFPVIEQEFKQTKQRKPYSGAYPEVLKNKCTIQLELSNKKNEELLSKFFKKQNQELVFQDSVQRKKVILFKDKISPSENKLSDTWKSILILPEEHKQAEQENLKFDFTLAHPISLDELKLVLEELADQIHE</sequence>
<evidence type="ECO:0000259" key="14">
    <source>
        <dbReference type="PROSITE" id="PS50109"/>
    </source>
</evidence>
<keyword evidence="12" id="KW-0902">Two-component regulatory system</keyword>
<evidence type="ECO:0000256" key="5">
    <source>
        <dbReference type="ARBA" id="ARBA00022553"/>
    </source>
</evidence>
<dbReference type="Pfam" id="PF13426">
    <property type="entry name" value="PAS_9"/>
    <property type="match status" value="1"/>
</dbReference>
<comment type="subcellular location">
    <subcellularLocation>
        <location evidence="2">Cell membrane</location>
    </subcellularLocation>
</comment>
<dbReference type="SMART" id="SM00387">
    <property type="entry name" value="HATPase_c"/>
    <property type="match status" value="1"/>
</dbReference>
<dbReference type="InterPro" id="IPR000700">
    <property type="entry name" value="PAS-assoc_C"/>
</dbReference>
<evidence type="ECO:0000256" key="6">
    <source>
        <dbReference type="ARBA" id="ARBA00022679"/>
    </source>
</evidence>
<dbReference type="SUPFAM" id="SSF55785">
    <property type="entry name" value="PYP-like sensor domain (PAS domain)"/>
    <property type="match status" value="1"/>
</dbReference>
<evidence type="ECO:0000259" key="15">
    <source>
        <dbReference type="PROSITE" id="PS50112"/>
    </source>
</evidence>
<evidence type="ECO:0000256" key="9">
    <source>
        <dbReference type="ARBA" id="ARBA00022777"/>
    </source>
</evidence>
<dbReference type="Proteomes" id="UP000297762">
    <property type="component" value="Unassembled WGS sequence"/>
</dbReference>
<evidence type="ECO:0000256" key="1">
    <source>
        <dbReference type="ARBA" id="ARBA00000085"/>
    </source>
</evidence>
<dbReference type="Pfam" id="PF02518">
    <property type="entry name" value="HATPase_c"/>
    <property type="match status" value="1"/>
</dbReference>
<dbReference type="AlphaFoldDB" id="A0A4R9K537"/>
<evidence type="ECO:0000313" key="17">
    <source>
        <dbReference type="EMBL" id="TGL59458.1"/>
    </source>
</evidence>
<dbReference type="InterPro" id="IPR003594">
    <property type="entry name" value="HATPase_dom"/>
</dbReference>
<dbReference type="CDD" id="cd16922">
    <property type="entry name" value="HATPase_EvgS-ArcB-TorS-like"/>
    <property type="match status" value="1"/>
</dbReference>
<feature type="domain" description="Histidine kinase" evidence="14">
    <location>
        <begin position="348"/>
        <end position="565"/>
    </location>
</feature>
<evidence type="ECO:0000256" key="10">
    <source>
        <dbReference type="ARBA" id="ARBA00022840"/>
    </source>
</evidence>
<accession>A0A4R9K537</accession>
<keyword evidence="13" id="KW-0472">Membrane</keyword>
<dbReference type="SMART" id="SM00086">
    <property type="entry name" value="PAC"/>
    <property type="match status" value="1"/>
</dbReference>
<dbReference type="InterPro" id="IPR005467">
    <property type="entry name" value="His_kinase_dom"/>
</dbReference>
<proteinExistence type="predicted"/>
<evidence type="ECO:0000256" key="11">
    <source>
        <dbReference type="ARBA" id="ARBA00022989"/>
    </source>
</evidence>
<dbReference type="NCBIfam" id="TIGR00229">
    <property type="entry name" value="sensory_box"/>
    <property type="match status" value="1"/>
</dbReference>
<dbReference type="InterPro" id="IPR050736">
    <property type="entry name" value="Sensor_HK_Regulatory"/>
</dbReference>
<keyword evidence="18" id="KW-1185">Reference proteome</keyword>
<evidence type="ECO:0000256" key="12">
    <source>
        <dbReference type="ARBA" id="ARBA00023012"/>
    </source>
</evidence>
<feature type="domain" description="PAS" evidence="15">
    <location>
        <begin position="11"/>
        <end position="86"/>
    </location>
</feature>
<dbReference type="PANTHER" id="PTHR43711">
    <property type="entry name" value="TWO-COMPONENT HISTIDINE KINASE"/>
    <property type="match status" value="1"/>
</dbReference>
<dbReference type="EC" id="2.7.13.3" evidence="3"/>
<dbReference type="PROSITE" id="PS50113">
    <property type="entry name" value="PAC"/>
    <property type="match status" value="1"/>
</dbReference>
<name>A0A4R9K537_9LEPT</name>
<organism evidence="17 18">
    <name type="scientific">Leptospira sarikeiensis</name>
    <dbReference type="NCBI Taxonomy" id="2484943"/>
    <lineage>
        <taxon>Bacteria</taxon>
        <taxon>Pseudomonadati</taxon>
        <taxon>Spirochaetota</taxon>
        <taxon>Spirochaetia</taxon>
        <taxon>Leptospirales</taxon>
        <taxon>Leptospiraceae</taxon>
        <taxon>Leptospira</taxon>
    </lineage>
</organism>
<dbReference type="PROSITE" id="PS50112">
    <property type="entry name" value="PAS"/>
    <property type="match status" value="1"/>
</dbReference>
<comment type="catalytic activity">
    <reaction evidence="1">
        <text>ATP + protein L-histidine = ADP + protein N-phospho-L-histidine.</text>
        <dbReference type="EC" id="2.7.13.3"/>
    </reaction>
</comment>
<dbReference type="SMART" id="SM00388">
    <property type="entry name" value="HisKA"/>
    <property type="match status" value="1"/>
</dbReference>
<dbReference type="SUPFAM" id="SSF47384">
    <property type="entry name" value="Homodimeric domain of signal transducing histidine kinase"/>
    <property type="match status" value="1"/>
</dbReference>
<dbReference type="Pfam" id="PF00512">
    <property type="entry name" value="HisKA"/>
    <property type="match status" value="1"/>
</dbReference>
<evidence type="ECO:0000256" key="3">
    <source>
        <dbReference type="ARBA" id="ARBA00012438"/>
    </source>
</evidence>
<dbReference type="PRINTS" id="PR00344">
    <property type="entry name" value="BCTRLSENSOR"/>
</dbReference>
<gene>
    <name evidence="17" type="ORF">EHQ64_15295</name>
</gene>
<dbReference type="CDD" id="cd00082">
    <property type="entry name" value="HisKA"/>
    <property type="match status" value="1"/>
</dbReference>
<evidence type="ECO:0000256" key="4">
    <source>
        <dbReference type="ARBA" id="ARBA00022475"/>
    </source>
</evidence>
<keyword evidence="10" id="KW-0067">ATP-binding</keyword>
<dbReference type="PROSITE" id="PS50109">
    <property type="entry name" value="HIS_KIN"/>
    <property type="match status" value="1"/>
</dbReference>
<dbReference type="Gene3D" id="1.10.287.130">
    <property type="match status" value="1"/>
</dbReference>